<evidence type="ECO:0000313" key="1">
    <source>
        <dbReference type="EMBL" id="KFB88928.1"/>
    </source>
</evidence>
<dbReference type="Gene3D" id="3.10.420.10">
    <property type="entry name" value="SecB-like"/>
    <property type="match status" value="1"/>
</dbReference>
<sequence>MKIELIGKKVASLTLQPLEGESSKKTMTAKVTLKNELYSNVKDPKVFRVRYHALVTIESRLQIELTYDFDFKSEEDFLEEVAKSDEVRTSVPSMAYPYIKGYAEQLISMSGLGNYNLPYFDFFSEPLEPNKK</sequence>
<dbReference type="InterPro" id="IPR035958">
    <property type="entry name" value="SecB-like_sf"/>
</dbReference>
<dbReference type="SUPFAM" id="SSF54611">
    <property type="entry name" value="SecB-like"/>
    <property type="match status" value="1"/>
</dbReference>
<dbReference type="Proteomes" id="UP000028721">
    <property type="component" value="Unassembled WGS sequence"/>
</dbReference>
<dbReference type="EMBL" id="JGVP01000009">
    <property type="protein sequence ID" value="KFB88928.1"/>
    <property type="molecule type" value="Genomic_DNA"/>
</dbReference>
<name>A0ABR4UA67_9GAMM</name>
<proteinExistence type="predicted"/>
<comment type="caution">
    <text evidence="1">The sequence shown here is derived from an EMBL/GenBank/DDBJ whole genome shotgun (WGS) entry which is preliminary data.</text>
</comment>
<reference evidence="1 2" key="1">
    <citation type="submission" date="2014-03" db="EMBL/GenBank/DDBJ databases">
        <title>Draft genome sequence of the Serratia grimesii strain a2.</title>
        <authorList>
            <person name="Toymentseva A."/>
            <person name="Kazakov S."/>
            <person name="Giliazeva A."/>
            <person name="Ismagilova R."/>
            <person name="Shah R."/>
            <person name="Sharipova M."/>
            <person name="Khaitlina S."/>
            <person name="Mardanova A."/>
        </authorList>
    </citation>
    <scope>NUCLEOTIDE SEQUENCE [LARGE SCALE GENOMIC DNA]</scope>
    <source>
        <strain evidence="1 2">A2</strain>
    </source>
</reference>
<evidence type="ECO:0000313" key="2">
    <source>
        <dbReference type="Proteomes" id="UP000028721"/>
    </source>
</evidence>
<gene>
    <name evidence="1" type="ORF">CR62_24165</name>
</gene>
<protein>
    <recommendedName>
        <fullName evidence="3">Preprotein translocase subunit SecB</fullName>
    </recommendedName>
</protein>
<evidence type="ECO:0008006" key="3">
    <source>
        <dbReference type="Google" id="ProtNLM"/>
    </source>
</evidence>
<accession>A0ABR4UA67</accession>
<keyword evidence="2" id="KW-1185">Reference proteome</keyword>
<organism evidence="1 2">
    <name type="scientific">Serratia grimesii</name>
    <dbReference type="NCBI Taxonomy" id="82995"/>
    <lineage>
        <taxon>Bacteria</taxon>
        <taxon>Pseudomonadati</taxon>
        <taxon>Pseudomonadota</taxon>
        <taxon>Gammaproteobacteria</taxon>
        <taxon>Enterobacterales</taxon>
        <taxon>Yersiniaceae</taxon>
        <taxon>Serratia</taxon>
    </lineage>
</organism>